<organism evidence="1 2">
    <name type="scientific">Iamia majanohamensis</name>
    <dbReference type="NCBI Taxonomy" id="467976"/>
    <lineage>
        <taxon>Bacteria</taxon>
        <taxon>Bacillati</taxon>
        <taxon>Actinomycetota</taxon>
        <taxon>Acidimicrobiia</taxon>
        <taxon>Acidimicrobiales</taxon>
        <taxon>Iamiaceae</taxon>
        <taxon>Iamia</taxon>
    </lineage>
</organism>
<dbReference type="Proteomes" id="UP001216390">
    <property type="component" value="Chromosome"/>
</dbReference>
<accession>A0AAE9Y7E9</accession>
<protein>
    <recommendedName>
        <fullName evidence="3">SnoaL-like domain-containing protein</fullName>
    </recommendedName>
</protein>
<name>A0AAE9Y7E9_9ACTN</name>
<dbReference type="KEGG" id="ima:PO878_21405"/>
<evidence type="ECO:0000313" key="2">
    <source>
        <dbReference type="Proteomes" id="UP001216390"/>
    </source>
</evidence>
<dbReference type="EMBL" id="CP116942">
    <property type="protein sequence ID" value="WCO67051.1"/>
    <property type="molecule type" value="Genomic_DNA"/>
</dbReference>
<gene>
    <name evidence="1" type="ORF">PO878_21405</name>
</gene>
<evidence type="ECO:0000313" key="1">
    <source>
        <dbReference type="EMBL" id="WCO67051.1"/>
    </source>
</evidence>
<evidence type="ECO:0008006" key="3">
    <source>
        <dbReference type="Google" id="ProtNLM"/>
    </source>
</evidence>
<sequence length="126" mass="13797">MDRTRAITQMYQGYLDAHDQLVAGTMPADIPELAASSALLDDDTVLHFQPLQLELHGRESIERFMVEARQAFGLRETSERVVEHGDLVVSLNRSAFAGEDDAPSTAVVAVFQSSGDRISAFWGFAG</sequence>
<dbReference type="SUPFAM" id="SSF54427">
    <property type="entry name" value="NTF2-like"/>
    <property type="match status" value="1"/>
</dbReference>
<reference evidence="1" key="1">
    <citation type="submission" date="2023-01" db="EMBL/GenBank/DDBJ databases">
        <title>The diversity of Class Acidimicrobiia in South China Sea sediment environments and the proposal of Iamia marina sp. nov., a novel species of the genus Iamia.</title>
        <authorList>
            <person name="He Y."/>
            <person name="Tian X."/>
        </authorList>
    </citation>
    <scope>NUCLEOTIDE SEQUENCE</scope>
    <source>
        <strain evidence="1">DSM 19957</strain>
    </source>
</reference>
<dbReference type="Gene3D" id="3.10.450.50">
    <property type="match status" value="1"/>
</dbReference>
<proteinExistence type="predicted"/>
<dbReference type="RefSeq" id="WP_272736573.1">
    <property type="nucleotide sequence ID" value="NZ_CP116942.1"/>
</dbReference>
<dbReference type="InterPro" id="IPR032710">
    <property type="entry name" value="NTF2-like_dom_sf"/>
</dbReference>
<dbReference type="AlphaFoldDB" id="A0AAE9Y7E9"/>
<keyword evidence="2" id="KW-1185">Reference proteome</keyword>